<keyword evidence="4 7" id="KW-0472">Membrane</keyword>
<feature type="transmembrane region" description="Helical" evidence="7">
    <location>
        <begin position="46"/>
        <end position="68"/>
    </location>
</feature>
<keyword evidence="2 7" id="KW-0812">Transmembrane</keyword>
<dbReference type="InterPro" id="IPR052337">
    <property type="entry name" value="SAT4-like"/>
</dbReference>
<protein>
    <recommendedName>
        <fullName evidence="8">Rhodopsin domain-containing protein</fullName>
    </recommendedName>
</protein>
<evidence type="ECO:0000256" key="7">
    <source>
        <dbReference type="SAM" id="Phobius"/>
    </source>
</evidence>
<evidence type="ECO:0000256" key="1">
    <source>
        <dbReference type="ARBA" id="ARBA00004141"/>
    </source>
</evidence>
<dbReference type="HOGENOM" id="CLU_028200_3_4_1"/>
<dbReference type="eggNOG" id="ENOG502SMC3">
    <property type="taxonomic scope" value="Eukaryota"/>
</dbReference>
<evidence type="ECO:0000256" key="5">
    <source>
        <dbReference type="ARBA" id="ARBA00038359"/>
    </source>
</evidence>
<evidence type="ECO:0000256" key="2">
    <source>
        <dbReference type="ARBA" id="ARBA00022692"/>
    </source>
</evidence>
<feature type="transmembrane region" description="Helical" evidence="7">
    <location>
        <begin position="173"/>
        <end position="193"/>
    </location>
</feature>
<dbReference type="PANTHER" id="PTHR33048">
    <property type="entry name" value="PTH11-LIKE INTEGRAL MEMBRANE PROTEIN (AFU_ORTHOLOGUE AFUA_5G11245)"/>
    <property type="match status" value="1"/>
</dbReference>
<feature type="domain" description="Rhodopsin" evidence="8">
    <location>
        <begin position="29"/>
        <end position="268"/>
    </location>
</feature>
<dbReference type="PANTHER" id="PTHR33048:SF96">
    <property type="entry name" value="INTEGRAL MEMBRANE PROTEIN"/>
    <property type="match status" value="1"/>
</dbReference>
<feature type="transmembrane region" description="Helical" evidence="7">
    <location>
        <begin position="124"/>
        <end position="153"/>
    </location>
</feature>
<feature type="compositionally biased region" description="Polar residues" evidence="6">
    <location>
        <begin position="317"/>
        <end position="338"/>
    </location>
</feature>
<keyword evidence="3 7" id="KW-1133">Transmembrane helix</keyword>
<dbReference type="Proteomes" id="UP000030651">
    <property type="component" value="Unassembled WGS sequence"/>
</dbReference>
<feature type="compositionally biased region" description="Polar residues" evidence="6">
    <location>
        <begin position="421"/>
        <end position="431"/>
    </location>
</feature>
<proteinExistence type="inferred from homology"/>
<evidence type="ECO:0000259" key="8">
    <source>
        <dbReference type="Pfam" id="PF20684"/>
    </source>
</evidence>
<accession>W3X7I4</accession>
<feature type="region of interest" description="Disordered" evidence="6">
    <location>
        <begin position="283"/>
        <end position="340"/>
    </location>
</feature>
<gene>
    <name evidence="9" type="ORF">PFICI_06133</name>
</gene>
<evidence type="ECO:0000256" key="6">
    <source>
        <dbReference type="SAM" id="MobiDB-lite"/>
    </source>
</evidence>
<dbReference type="EMBL" id="KI912112">
    <property type="protein sequence ID" value="ETS81131.1"/>
    <property type="molecule type" value="Genomic_DNA"/>
</dbReference>
<dbReference type="GeneID" id="19271146"/>
<evidence type="ECO:0000313" key="9">
    <source>
        <dbReference type="EMBL" id="ETS81131.1"/>
    </source>
</evidence>
<dbReference type="GO" id="GO:0016020">
    <property type="term" value="C:membrane"/>
    <property type="evidence" value="ECO:0007669"/>
    <property type="project" value="UniProtKB-SubCell"/>
</dbReference>
<dbReference type="AlphaFoldDB" id="W3X7I4"/>
<feature type="transmembrane region" description="Helical" evidence="7">
    <location>
        <begin position="88"/>
        <end position="112"/>
    </location>
</feature>
<evidence type="ECO:0000313" key="10">
    <source>
        <dbReference type="Proteomes" id="UP000030651"/>
    </source>
</evidence>
<feature type="region of interest" description="Disordered" evidence="6">
    <location>
        <begin position="388"/>
        <end position="431"/>
    </location>
</feature>
<keyword evidence="10" id="KW-1185">Reference proteome</keyword>
<dbReference type="RefSeq" id="XP_007832905.1">
    <property type="nucleotide sequence ID" value="XM_007834714.1"/>
</dbReference>
<reference evidence="10" key="1">
    <citation type="journal article" date="2015" name="BMC Genomics">
        <title>Genomic and transcriptomic analysis of the endophytic fungus Pestalotiopsis fici reveals its lifestyle and high potential for synthesis of natural products.</title>
        <authorList>
            <person name="Wang X."/>
            <person name="Zhang X."/>
            <person name="Liu L."/>
            <person name="Xiang M."/>
            <person name="Wang W."/>
            <person name="Sun X."/>
            <person name="Che Y."/>
            <person name="Guo L."/>
            <person name="Liu G."/>
            <person name="Guo L."/>
            <person name="Wang C."/>
            <person name="Yin W.B."/>
            <person name="Stadler M."/>
            <person name="Zhang X."/>
            <person name="Liu X."/>
        </authorList>
    </citation>
    <scope>NUCLEOTIDE SEQUENCE [LARGE SCALE GENOMIC DNA]</scope>
    <source>
        <strain evidence="10">W106-1 / CGMCC3.15140</strain>
    </source>
</reference>
<feature type="transmembrane region" description="Helical" evidence="7">
    <location>
        <begin position="17"/>
        <end position="37"/>
    </location>
</feature>
<evidence type="ECO:0000256" key="4">
    <source>
        <dbReference type="ARBA" id="ARBA00023136"/>
    </source>
</evidence>
<comment type="similarity">
    <text evidence="5">Belongs to the SAT4 family.</text>
</comment>
<dbReference type="InParanoid" id="W3X7I4"/>
<feature type="transmembrane region" description="Helical" evidence="7">
    <location>
        <begin position="205"/>
        <end position="227"/>
    </location>
</feature>
<dbReference type="OMA" id="WSTIEQG"/>
<dbReference type="InterPro" id="IPR049326">
    <property type="entry name" value="Rhodopsin_dom_fungi"/>
</dbReference>
<dbReference type="KEGG" id="pfy:PFICI_06133"/>
<organism evidence="9 10">
    <name type="scientific">Pestalotiopsis fici (strain W106-1 / CGMCC3.15140)</name>
    <dbReference type="NCBI Taxonomy" id="1229662"/>
    <lineage>
        <taxon>Eukaryota</taxon>
        <taxon>Fungi</taxon>
        <taxon>Dikarya</taxon>
        <taxon>Ascomycota</taxon>
        <taxon>Pezizomycotina</taxon>
        <taxon>Sordariomycetes</taxon>
        <taxon>Xylariomycetidae</taxon>
        <taxon>Amphisphaeriales</taxon>
        <taxon>Sporocadaceae</taxon>
        <taxon>Pestalotiopsis</taxon>
    </lineage>
</organism>
<name>W3X7I4_PESFW</name>
<dbReference type="Pfam" id="PF20684">
    <property type="entry name" value="Fung_rhodopsin"/>
    <property type="match status" value="1"/>
</dbReference>
<feature type="compositionally biased region" description="Basic and acidic residues" evidence="6">
    <location>
        <begin position="398"/>
        <end position="420"/>
    </location>
</feature>
<evidence type="ECO:0000256" key="3">
    <source>
        <dbReference type="ARBA" id="ARBA00022989"/>
    </source>
</evidence>
<comment type="subcellular location">
    <subcellularLocation>
        <location evidence="1">Membrane</location>
        <topology evidence="1">Multi-pass membrane protein</topology>
    </subcellularLocation>
</comment>
<dbReference type="OrthoDB" id="3923077at2759"/>
<sequence>MADAIENRGPQLAVVDYTFAILAFVTILLRCGVRLFIVRSFGLDDWLMSLAAVTFMLYCSFSLTGVSYGTGRHEADLPATNVSHGRMFWWLCYLMYCTTMILSKISIGYLLLRVAVKKIHAWIIYGAMVITGITCTIFFFVVIFQCSPVSFFWNKHQDNGTCINIEVIIGLAYLYSACSVITDFTFALLPAWIIMGLQLHRRTKFALIPLMAMGCVASAAVVVRFAYLPRFRDPDFLWATLDIAIWSTVEQGLAIAAGSLATLRPLLRLLGWKLGLTTRPSHMHSSYGKMGGSRSAHLSGHMSSRRRGSQGAADVLTMNSLKEGTRPAKSSSGNNGPTSYEVRCEARNARSRNDLESLSNVITHGKTYEVSSEYISPASPDDVKIWIKPSPTGSRDVTWPEKERSHSTESTERLRTKRSSDSIFGLSTSPV</sequence>